<accession>A0A4S4MXD6</accession>
<dbReference type="Proteomes" id="UP000308730">
    <property type="component" value="Unassembled WGS sequence"/>
</dbReference>
<proteinExistence type="predicted"/>
<evidence type="ECO:0000313" key="2">
    <source>
        <dbReference type="Proteomes" id="UP000308730"/>
    </source>
</evidence>
<reference evidence="1 2" key="1">
    <citation type="submission" date="2019-02" db="EMBL/GenBank/DDBJ databases">
        <title>Genome sequencing of the rare red list fungi Antrodiella citrinella (Flaviporus citrinellus).</title>
        <authorList>
            <person name="Buettner E."/>
            <person name="Kellner H."/>
        </authorList>
    </citation>
    <scope>NUCLEOTIDE SEQUENCE [LARGE SCALE GENOMIC DNA]</scope>
    <source>
        <strain evidence="1 2">DSM 108506</strain>
    </source>
</reference>
<sequence length="262" mass="29546">MHIIRDLGCVLTSHSNVPIQVLHRSFLDYLSSPHSEDRKWLIDSALHRRRIGIHCLHLVAQHISARISDSGSPRVLPTEAHQRFPGDIHHAYTFWIEYLCSASYDADTFKDVTVANDIATMLMPVAFTNWCIVADVLRTRYKVLELSYTLLAWITDNLPQFFELDFRISPYAIRTAIDQVFDFIDSPTPGAPHTSHGSVVDSAPPAISISSPDVTLIEEETEEAVIVPLPELPWHLTQPYKMLKDLRKLQITLVSGTGSPLL</sequence>
<name>A0A4S4MXD6_9APHY</name>
<gene>
    <name evidence="1" type="ORF">EUX98_g3112</name>
</gene>
<protein>
    <submittedName>
        <fullName evidence="1">Uncharacterized protein</fullName>
    </submittedName>
</protein>
<keyword evidence="2" id="KW-1185">Reference proteome</keyword>
<dbReference type="EMBL" id="SGPM01000058">
    <property type="protein sequence ID" value="THH31086.1"/>
    <property type="molecule type" value="Genomic_DNA"/>
</dbReference>
<dbReference type="AlphaFoldDB" id="A0A4S4MXD6"/>
<comment type="caution">
    <text evidence="1">The sequence shown here is derived from an EMBL/GenBank/DDBJ whole genome shotgun (WGS) entry which is preliminary data.</text>
</comment>
<evidence type="ECO:0000313" key="1">
    <source>
        <dbReference type="EMBL" id="THH31086.1"/>
    </source>
</evidence>
<organism evidence="1 2">
    <name type="scientific">Antrodiella citrinella</name>
    <dbReference type="NCBI Taxonomy" id="2447956"/>
    <lineage>
        <taxon>Eukaryota</taxon>
        <taxon>Fungi</taxon>
        <taxon>Dikarya</taxon>
        <taxon>Basidiomycota</taxon>
        <taxon>Agaricomycotina</taxon>
        <taxon>Agaricomycetes</taxon>
        <taxon>Polyporales</taxon>
        <taxon>Steccherinaceae</taxon>
        <taxon>Antrodiella</taxon>
    </lineage>
</organism>